<name>A0A2U1CF85_9FIRM</name>
<reference evidence="1 2" key="1">
    <citation type="submission" date="2018-04" db="EMBL/GenBank/DDBJ databases">
        <title>Genomic Encyclopedia of Type Strains, Phase IV (KMG-IV): sequencing the most valuable type-strain genomes for metagenomic binning, comparative biology and taxonomic classification.</title>
        <authorList>
            <person name="Goeker M."/>
        </authorList>
    </citation>
    <scope>NUCLEOTIDE SEQUENCE [LARGE SCALE GENOMIC DNA]</scope>
    <source>
        <strain evidence="1 2">DSM 26588</strain>
    </source>
</reference>
<accession>A0A2U1CF85</accession>
<dbReference type="Proteomes" id="UP000245778">
    <property type="component" value="Unassembled WGS sequence"/>
</dbReference>
<protein>
    <recommendedName>
        <fullName evidence="3">RinA family phage transcriptional activator</fullName>
    </recommendedName>
</protein>
<evidence type="ECO:0008006" key="3">
    <source>
        <dbReference type="Google" id="ProtNLM"/>
    </source>
</evidence>
<gene>
    <name evidence="1" type="ORF">C7373_101101</name>
</gene>
<evidence type="ECO:0000313" key="1">
    <source>
        <dbReference type="EMBL" id="PVY59588.1"/>
    </source>
</evidence>
<evidence type="ECO:0000313" key="2">
    <source>
        <dbReference type="Proteomes" id="UP000245778"/>
    </source>
</evidence>
<dbReference type="OrthoDB" id="2088101at2"/>
<dbReference type="RefSeq" id="WP_033118891.1">
    <property type="nucleotide sequence ID" value="NZ_CALICV010000130.1"/>
</dbReference>
<organism evidence="1 2">
    <name type="scientific">Intestinimonas butyriciproducens</name>
    <dbReference type="NCBI Taxonomy" id="1297617"/>
    <lineage>
        <taxon>Bacteria</taxon>
        <taxon>Bacillati</taxon>
        <taxon>Bacillota</taxon>
        <taxon>Clostridia</taxon>
        <taxon>Eubacteriales</taxon>
        <taxon>Intestinimonas</taxon>
    </lineage>
</organism>
<dbReference type="GeneID" id="93228159"/>
<proteinExistence type="predicted"/>
<dbReference type="AlphaFoldDB" id="A0A2U1CF85"/>
<sequence>MSKPRYDWWSYVKGMIRRYPELRRRYGALREGRLTADYSGMPRGGGDGRAVEGLAIRELPSTSQREYEAVRRAVETTEHYRNGQERLKVIELVLWKKTHNLQGAALQIPCHVDTAKVWHGDFIRLVASYYGLMDE</sequence>
<comment type="caution">
    <text evidence="1">The sequence shown here is derived from an EMBL/GenBank/DDBJ whole genome shotgun (WGS) entry which is preliminary data.</text>
</comment>
<dbReference type="EMBL" id="QEKK01000001">
    <property type="protein sequence ID" value="PVY59588.1"/>
    <property type="molecule type" value="Genomic_DNA"/>
</dbReference>